<organism evidence="3 4">
    <name type="scientific">Rhodococcus pseudokoreensis</name>
    <dbReference type="NCBI Taxonomy" id="2811421"/>
    <lineage>
        <taxon>Bacteria</taxon>
        <taxon>Bacillati</taxon>
        <taxon>Actinomycetota</taxon>
        <taxon>Actinomycetes</taxon>
        <taxon>Mycobacteriales</taxon>
        <taxon>Nocardiaceae</taxon>
        <taxon>Rhodococcus</taxon>
    </lineage>
</organism>
<keyword evidence="1" id="KW-0472">Membrane</keyword>
<keyword evidence="3" id="KW-0614">Plasmid</keyword>
<evidence type="ECO:0000313" key="4">
    <source>
        <dbReference type="Proteomes" id="UP000662986"/>
    </source>
</evidence>
<evidence type="ECO:0000259" key="2">
    <source>
        <dbReference type="Pfam" id="PF08044"/>
    </source>
</evidence>
<name>A0A974ZRT4_9NOCA</name>
<dbReference type="Proteomes" id="UP000662986">
    <property type="component" value="Plasmid unnamed4"/>
</dbReference>
<keyword evidence="1" id="KW-1133">Transmembrane helix</keyword>
<reference evidence="3 4" key="1">
    <citation type="journal article" date="2021" name="Microbiol. Resour. Announc.">
        <title>Complete Genome Sequences of Two Rhodococcus sp. Strains with Large and Linear Chromosomes, Isolated from Apple Rhizosphere.</title>
        <authorList>
            <person name="Benning S."/>
            <person name="Brugnone N."/>
            <person name="Siani R."/>
            <person name="Kublik S."/>
            <person name="Schloter M."/>
            <person name="Rad V."/>
        </authorList>
    </citation>
    <scope>NUCLEOTIDE SEQUENCE [LARGE SCALE GENOMIC DNA]</scope>
    <source>
        <strain evidence="3 4">R79</strain>
    </source>
</reference>
<evidence type="ECO:0000256" key="1">
    <source>
        <dbReference type="SAM" id="Phobius"/>
    </source>
</evidence>
<protein>
    <submittedName>
        <fullName evidence="3">DUF1707 domain-containing protein</fullName>
    </submittedName>
</protein>
<feature type="transmembrane region" description="Helical" evidence="1">
    <location>
        <begin position="74"/>
        <end position="92"/>
    </location>
</feature>
<reference evidence="3 4" key="2">
    <citation type="journal article" date="2022" name="Arch. Microbiol.">
        <title>Rhodococcus pseudokoreensis sp. nov. isolated from the rhizosphere of young M26 apple rootstocks.</title>
        <authorList>
            <person name="Kampfer P."/>
            <person name="Glaeser S.P."/>
            <person name="Blom J."/>
            <person name="Wolf J."/>
            <person name="Benning S."/>
            <person name="Schloter M."/>
            <person name="Neumann-Schaal M."/>
        </authorList>
    </citation>
    <scope>NUCLEOTIDE SEQUENCE [LARGE SCALE GENOMIC DNA]</scope>
    <source>
        <strain evidence="3 4">R79</strain>
    </source>
</reference>
<dbReference type="InterPro" id="IPR012551">
    <property type="entry name" value="DUF1707_SHOCT-like"/>
</dbReference>
<accession>A0A974ZRT4</accession>
<proteinExistence type="predicted"/>
<dbReference type="EMBL" id="CP070615">
    <property type="protein sequence ID" value="QSE87702.1"/>
    <property type="molecule type" value="Genomic_DNA"/>
</dbReference>
<keyword evidence="4" id="KW-1185">Reference proteome</keyword>
<dbReference type="Pfam" id="PF08044">
    <property type="entry name" value="DUF1707"/>
    <property type="match status" value="1"/>
</dbReference>
<feature type="domain" description="DUF1707" evidence="2">
    <location>
        <begin position="6"/>
        <end position="58"/>
    </location>
</feature>
<evidence type="ECO:0000313" key="3">
    <source>
        <dbReference type="EMBL" id="QSE87702.1"/>
    </source>
</evidence>
<sequence>MAEPWLRASDTDRSQIVLALEREVGTGRLTLDEYSDRVAAAYGARTLGELAAVTRDLPAPTTAVSPASSAVPKALVPVLVALAVLLVVFAGSPAASAMTAMLGGAGCG</sequence>
<dbReference type="PANTHER" id="PTHR40763:SF4">
    <property type="entry name" value="DUF1707 DOMAIN-CONTAINING PROTEIN"/>
    <property type="match status" value="1"/>
</dbReference>
<geneLocation type="plasmid" evidence="3 4">
    <name>unnamed4</name>
</geneLocation>
<gene>
    <name evidence="3" type="ORF">JWS13_03385</name>
</gene>
<keyword evidence="1" id="KW-0812">Transmembrane</keyword>
<dbReference type="PANTHER" id="PTHR40763">
    <property type="entry name" value="MEMBRANE PROTEIN-RELATED"/>
    <property type="match status" value="1"/>
</dbReference>
<dbReference type="RefSeq" id="WP_206004479.1">
    <property type="nucleotide sequence ID" value="NZ_CP070615.1"/>
</dbReference>